<dbReference type="SUPFAM" id="SSF52540">
    <property type="entry name" value="P-loop containing nucleoside triphosphate hydrolases"/>
    <property type="match status" value="1"/>
</dbReference>
<dbReference type="InterPro" id="IPR002110">
    <property type="entry name" value="Ankyrin_rpt"/>
</dbReference>
<feature type="repeat" description="ANK" evidence="3">
    <location>
        <begin position="1978"/>
        <end position="2010"/>
    </location>
</feature>
<feature type="repeat" description="ANK" evidence="3">
    <location>
        <begin position="2111"/>
        <end position="2143"/>
    </location>
</feature>
<accession>A0AAN9VHS8</accession>
<feature type="region of interest" description="Disordered" evidence="4">
    <location>
        <begin position="1607"/>
        <end position="1631"/>
    </location>
</feature>
<feature type="repeat" description="ANK" evidence="3">
    <location>
        <begin position="1846"/>
        <end position="1878"/>
    </location>
</feature>
<dbReference type="InterPro" id="IPR036770">
    <property type="entry name" value="Ankyrin_rpt-contain_sf"/>
</dbReference>
<dbReference type="Pfam" id="PF00023">
    <property type="entry name" value="Ank"/>
    <property type="match status" value="1"/>
</dbReference>
<organism evidence="6 7">
    <name type="scientific">Gryllus longicercus</name>
    <dbReference type="NCBI Taxonomy" id="2509291"/>
    <lineage>
        <taxon>Eukaryota</taxon>
        <taxon>Metazoa</taxon>
        <taxon>Ecdysozoa</taxon>
        <taxon>Arthropoda</taxon>
        <taxon>Hexapoda</taxon>
        <taxon>Insecta</taxon>
        <taxon>Pterygota</taxon>
        <taxon>Neoptera</taxon>
        <taxon>Polyneoptera</taxon>
        <taxon>Orthoptera</taxon>
        <taxon>Ensifera</taxon>
        <taxon>Gryllidea</taxon>
        <taxon>Grylloidea</taxon>
        <taxon>Gryllidae</taxon>
        <taxon>Gryllinae</taxon>
        <taxon>Gryllus</taxon>
    </lineage>
</organism>
<evidence type="ECO:0000313" key="7">
    <source>
        <dbReference type="Proteomes" id="UP001378592"/>
    </source>
</evidence>
<feature type="repeat" description="ANK" evidence="3">
    <location>
        <begin position="1945"/>
        <end position="1977"/>
    </location>
</feature>
<feature type="repeat" description="ANK" evidence="3">
    <location>
        <begin position="1250"/>
        <end position="1282"/>
    </location>
</feature>
<dbReference type="PROSITE" id="PS50837">
    <property type="entry name" value="NACHT"/>
    <property type="match status" value="1"/>
</dbReference>
<feature type="repeat" description="ANK" evidence="3">
    <location>
        <begin position="1283"/>
        <end position="1310"/>
    </location>
</feature>
<dbReference type="PROSITE" id="PS50088">
    <property type="entry name" value="ANK_REPEAT"/>
    <property type="match status" value="24"/>
</dbReference>
<dbReference type="Pfam" id="PF13637">
    <property type="entry name" value="Ank_4"/>
    <property type="match status" value="2"/>
</dbReference>
<dbReference type="PROSITE" id="PS50297">
    <property type="entry name" value="ANK_REP_REGION"/>
    <property type="match status" value="19"/>
</dbReference>
<dbReference type="InterPro" id="IPR027417">
    <property type="entry name" value="P-loop_NTPase"/>
</dbReference>
<feature type="repeat" description="ANK" evidence="3">
    <location>
        <begin position="1547"/>
        <end position="1579"/>
    </location>
</feature>
<evidence type="ECO:0000256" key="2">
    <source>
        <dbReference type="ARBA" id="ARBA00023043"/>
    </source>
</evidence>
<keyword evidence="1" id="KW-0677">Repeat</keyword>
<evidence type="ECO:0000313" key="6">
    <source>
        <dbReference type="EMBL" id="KAK7863066.1"/>
    </source>
</evidence>
<evidence type="ECO:0000256" key="4">
    <source>
        <dbReference type="SAM" id="MobiDB-lite"/>
    </source>
</evidence>
<feature type="repeat" description="ANK" evidence="3">
    <location>
        <begin position="1696"/>
        <end position="1728"/>
    </location>
</feature>
<feature type="repeat" description="ANK" evidence="3">
    <location>
        <begin position="2144"/>
        <end position="2176"/>
    </location>
</feature>
<keyword evidence="2 3" id="KW-0040">ANK repeat</keyword>
<feature type="repeat" description="ANK" evidence="3">
    <location>
        <begin position="1415"/>
        <end position="1447"/>
    </location>
</feature>
<dbReference type="Gene3D" id="1.25.40.20">
    <property type="entry name" value="Ankyrin repeat-containing domain"/>
    <property type="match status" value="7"/>
</dbReference>
<dbReference type="PANTHER" id="PTHR24126:SF14">
    <property type="entry name" value="ANK_REP_REGION DOMAIN-CONTAINING PROTEIN"/>
    <property type="match status" value="1"/>
</dbReference>
<gene>
    <name evidence="6" type="ORF">R5R35_006485</name>
</gene>
<feature type="repeat" description="ANK" evidence="3">
    <location>
        <begin position="1664"/>
        <end position="1696"/>
    </location>
</feature>
<protein>
    <recommendedName>
        <fullName evidence="5">NACHT domain-containing protein</fullName>
    </recommendedName>
</protein>
<feature type="repeat" description="ANK" evidence="3">
    <location>
        <begin position="2045"/>
        <end position="2077"/>
    </location>
</feature>
<dbReference type="Pfam" id="PF12796">
    <property type="entry name" value="Ank_2"/>
    <property type="match status" value="6"/>
</dbReference>
<dbReference type="Gene3D" id="3.40.50.300">
    <property type="entry name" value="P-loop containing nucleotide triphosphate hydrolases"/>
    <property type="match status" value="1"/>
</dbReference>
<feature type="domain" description="NACHT" evidence="5">
    <location>
        <begin position="638"/>
        <end position="765"/>
    </location>
</feature>
<dbReference type="Pfam" id="PF05729">
    <property type="entry name" value="NACHT"/>
    <property type="match status" value="1"/>
</dbReference>
<proteinExistence type="predicted"/>
<feature type="repeat" description="ANK" evidence="3">
    <location>
        <begin position="1316"/>
        <end position="1348"/>
    </location>
</feature>
<feature type="repeat" description="ANK" evidence="3">
    <location>
        <begin position="1879"/>
        <end position="1911"/>
    </location>
</feature>
<comment type="caution">
    <text evidence="6">The sequence shown here is derived from an EMBL/GenBank/DDBJ whole genome shotgun (WGS) entry which is preliminary data.</text>
</comment>
<feature type="repeat" description="ANK" evidence="3">
    <location>
        <begin position="1631"/>
        <end position="1663"/>
    </location>
</feature>
<feature type="repeat" description="ANK" evidence="3">
    <location>
        <begin position="1036"/>
        <end position="1068"/>
    </location>
</feature>
<keyword evidence="7" id="KW-1185">Reference proteome</keyword>
<dbReference type="SUPFAM" id="SSF48403">
    <property type="entry name" value="Ankyrin repeat"/>
    <property type="match status" value="4"/>
</dbReference>
<feature type="repeat" description="ANK" evidence="3">
    <location>
        <begin position="2011"/>
        <end position="2044"/>
    </location>
</feature>
<dbReference type="EMBL" id="JAZDUA010000243">
    <property type="protein sequence ID" value="KAK7863066.1"/>
    <property type="molecule type" value="Genomic_DNA"/>
</dbReference>
<reference evidence="6 7" key="1">
    <citation type="submission" date="2024-03" db="EMBL/GenBank/DDBJ databases">
        <title>The genome assembly and annotation of the cricket Gryllus longicercus Weissman &amp; Gray.</title>
        <authorList>
            <person name="Szrajer S."/>
            <person name="Gray D."/>
            <person name="Ylla G."/>
        </authorList>
    </citation>
    <scope>NUCLEOTIDE SEQUENCE [LARGE SCALE GENOMIC DNA]</scope>
    <source>
        <strain evidence="6">DAG 2021-001</strain>
        <tissue evidence="6">Whole body minus gut</tissue>
    </source>
</reference>
<feature type="repeat" description="ANK" evidence="3">
    <location>
        <begin position="2078"/>
        <end position="2110"/>
    </location>
</feature>
<feature type="repeat" description="ANK" evidence="3">
    <location>
        <begin position="1349"/>
        <end position="1381"/>
    </location>
</feature>
<dbReference type="Proteomes" id="UP001378592">
    <property type="component" value="Unassembled WGS sequence"/>
</dbReference>
<dbReference type="PRINTS" id="PR01415">
    <property type="entry name" value="ANKYRIN"/>
</dbReference>
<evidence type="ECO:0000256" key="1">
    <source>
        <dbReference type="ARBA" id="ARBA00022737"/>
    </source>
</evidence>
<feature type="region of interest" description="Disordered" evidence="4">
    <location>
        <begin position="1"/>
        <end position="27"/>
    </location>
</feature>
<feature type="repeat" description="ANK" evidence="3">
    <location>
        <begin position="1912"/>
        <end position="1944"/>
    </location>
</feature>
<feature type="repeat" description="ANK" evidence="3">
    <location>
        <begin position="1481"/>
        <end position="1513"/>
    </location>
</feature>
<dbReference type="SMART" id="SM00248">
    <property type="entry name" value="ANK"/>
    <property type="match status" value="29"/>
</dbReference>
<name>A0AAN9VHS8_9ORTH</name>
<feature type="repeat" description="ANK" evidence="3">
    <location>
        <begin position="1448"/>
        <end position="1480"/>
    </location>
</feature>
<evidence type="ECO:0000259" key="5">
    <source>
        <dbReference type="PROSITE" id="PS50837"/>
    </source>
</evidence>
<dbReference type="InterPro" id="IPR007111">
    <property type="entry name" value="NACHT_NTPase"/>
</dbReference>
<feature type="region of interest" description="Disordered" evidence="4">
    <location>
        <begin position="1753"/>
        <end position="1797"/>
    </location>
</feature>
<feature type="repeat" description="ANK" evidence="3">
    <location>
        <begin position="1514"/>
        <end position="1546"/>
    </location>
</feature>
<dbReference type="Pfam" id="PF13857">
    <property type="entry name" value="Ank_5"/>
    <property type="match status" value="1"/>
</dbReference>
<feature type="compositionally biased region" description="Polar residues" evidence="4">
    <location>
        <begin position="1769"/>
        <end position="1789"/>
    </location>
</feature>
<sequence>MEDNYFNVRPPPAPQTPRLPRLKESATGEGVEFEQKIAGLAALRARKLGVHFQEFSNVAAARPFDDLILRLAPRSSPNKSTTYFVQLKHVGKNALALKSFVNDKNFLLKKYFVFFLKLRSWYQLASSHQPLDAEQRILCEGSLDDCRFVIFTTRPGWQDAQQCPEGQDEGIHKMAHDILNTGEGQNCVLHFSQKDRVVWSLLNGDSNEKIYQQEFLPLLRLFCDQSTSDMLDSLITTEIKTVFGKSLPQLNLFYFQYFEFLKGWANNDGRNYCLTENSGEFEWIIAEHLRREARKISQMELLKFKAEDPRTIALRNALDSSPALAVQVADVPAGIRAAKVLQLLEAEQQDSWIYVDSEVLRQYDLQALVAVCLAAHCRVLVLDVEVVRRKLKQLVQAVADAVKVVDFGFCLLNATAGRVPFARVKDEWAFTQLTEAAQEKMLDRALLFQGDSLPLRALEAAWPRVRQEADGALLGALARGDAALGAALPGHAEDERLYIPRGLRHPSALCASALRLASAADHLALQGFAPRALRRLQDALGWSDEEARQRWTVLDGNPEAAFERVCAERSALNVHWVECVGGADGEPDAWAVAWRRTRGRAHALAALVRPATAACAREATCVHGAAGAAGDAAAWGARAALLVGPPGAGKSCFLRRAAREARARDPARWALFVPVLEHRVLLRGMPDASGLAPCHVTQLLAAAAGAVSGAARRCLEAALWGSGAVSVLVDGFDELCPAFKSKMLRLLEMLLQDTKAALVWVSSRPEIEASLHATLRCPSVSLTSITREEQHHYLYTRWAFESQFNILSAKQSADKVITAMARHAPEDQSTSGLLAAPLHLEMVAEIFAKAQPASLEGDLNLNVCELYQKFVQLKEDDYLKKHGFGDANLENFACYDDDYFSRLHKNCAMFLLVADKEFKGIDIKPFENFINKKQQALLKAKTGIMWMDEDLSVHFVHYSFVEFFAACWLSENITSEPARAVVRSLYDSEGSDNMNTFLNWMLTEGCLLHRALLSRDAAALKRALDGVARVDGTDGVGRTALHVAVALRDERASARLLRERCDVDARDALFALTPLQFADRHYRPAATAARGGWLMTEPVMRTMERLLLAGARRCRLQWFADDMRNAIDKIDDGYQEVMKLLMEHGMTEYDYIYALHRAESKFQSKIVHILLTHPLSQCSEEPFAIIRGGMTTLKQSEQVRLSIQLFEEHRKDHKTEQCNVPLHCLAYEGNATTLQKELSSPAIDHRHLMFGMTPLHIAVHRRHVECAEFLADYDHFVNHADSDRFTPLHCAVEIGHVEMVQLLLKKGASVVLGVESGLTPLHLVALLDRIPCLAPLHENGSDLNSTDDYGFTPLLIAAAMGRMVVAEKLLALGANPNVKSSRETSPLHFIAERDDEPAAKCLLQNRANPHETNNFGRKPVHVAARHGSLNVIKTLQGFGAEINSLSRDGKTPLHYACFGGQLKCVTYLLTNGGIVDHRDSRGMSAIHCAAYAGHEQVVRRLLTAGSAVNQTTRFGTTPLTLAAYNGHLSCVERFLQHDADVNGWNDGGYAALHAAAEKGHLSVVEALLDAGANPNARPDVGAESAGGNPVGLTPLFHFRSFSRDSDEARKRREELESLAEPGESGDHTSNFAGTPLTLAASNGHALCVDCLLRRGAQVDLRDGGGFAPLHRACQAGHLDVAEALLKAGASVNAACGDGTPVYLAASSRKWDCVDFLLTSGADVGGVHSKGTLLHIAAKHGQLQVVNRILEMRPTGEAQPGGGDADLESASETRPSVDVEQTNEAQSTVSGGVADLNGIHSLGGEKGLNKRDENGCTPLHHAAEEGYVSIVEKLVAAGADVNAKSDEGWTPLILASHYGQWSCVTALLENGADANGLDAEGLAPLHRAVKCKHLALVNSLLNAGAVVNAQADSGDTALGLAVAAGHSECIDALLERGADLPRADHDGFTLLHRAVQSGRLDVARRLVAADADLGAATHDGRTPLLVAATAGEWPCVEVLVRHGARVNACDSAGFTALHAAAETRDACRAVERLTAAGACVNAAAATGTTPLMLAVETGCAECVGRLLQCGADVNAADDCRDTALHFAAARGSVDALRGMLDAGGCANARAEDGNTPMTRAASERQWECVGVLLESGGDVNEANDNGDTVLHYAAKAGNLKAVEELLQAGASVQATNSEGKTPLALAMFYGYTKCIERLLLAEEM</sequence>
<feature type="repeat" description="ANK" evidence="3">
    <location>
        <begin position="1813"/>
        <end position="1845"/>
    </location>
</feature>
<dbReference type="PANTHER" id="PTHR24126">
    <property type="entry name" value="ANKYRIN REPEAT, PH AND SEC7 DOMAIN CONTAINING PROTEIN SECG-RELATED"/>
    <property type="match status" value="1"/>
</dbReference>
<evidence type="ECO:0000256" key="3">
    <source>
        <dbReference type="PROSITE-ProRule" id="PRU00023"/>
    </source>
</evidence>